<dbReference type="InterPro" id="IPR052730">
    <property type="entry name" value="Sugar_ABC_transporter"/>
</dbReference>
<name>A0AA35G8C6_9FIRM</name>
<dbReference type="PROSITE" id="PS50928">
    <property type="entry name" value="ABC_TM1"/>
    <property type="match status" value="1"/>
</dbReference>
<gene>
    <name evidence="7" type="ORF">caldi_02240</name>
</gene>
<keyword evidence="3 5" id="KW-1133">Transmembrane helix</keyword>
<dbReference type="AlphaFoldDB" id="A0AA35G8C6"/>
<feature type="transmembrane region" description="Helical" evidence="5">
    <location>
        <begin position="132"/>
        <end position="152"/>
    </location>
</feature>
<dbReference type="Gene3D" id="1.10.3720.10">
    <property type="entry name" value="MetI-like"/>
    <property type="match status" value="1"/>
</dbReference>
<evidence type="ECO:0000256" key="2">
    <source>
        <dbReference type="ARBA" id="ARBA00022692"/>
    </source>
</evidence>
<dbReference type="InterPro" id="IPR000515">
    <property type="entry name" value="MetI-like"/>
</dbReference>
<keyword evidence="8" id="KW-1185">Reference proteome</keyword>
<organism evidence="7 8">
    <name type="scientific">Caldinitratiruptor microaerophilus</name>
    <dbReference type="NCBI Taxonomy" id="671077"/>
    <lineage>
        <taxon>Bacteria</taxon>
        <taxon>Bacillati</taxon>
        <taxon>Bacillota</taxon>
        <taxon>Clostridia</taxon>
        <taxon>Eubacteriales</taxon>
        <taxon>Symbiobacteriaceae</taxon>
        <taxon>Caldinitratiruptor</taxon>
    </lineage>
</organism>
<protein>
    <submittedName>
        <fullName evidence="7">ABC transporter permease</fullName>
    </submittedName>
</protein>
<dbReference type="Proteomes" id="UP001163687">
    <property type="component" value="Chromosome"/>
</dbReference>
<evidence type="ECO:0000259" key="6">
    <source>
        <dbReference type="PROSITE" id="PS50928"/>
    </source>
</evidence>
<dbReference type="SUPFAM" id="SSF161098">
    <property type="entry name" value="MetI-like"/>
    <property type="match status" value="1"/>
</dbReference>
<feature type="transmembrane region" description="Helical" evidence="5">
    <location>
        <begin position="283"/>
        <end position="307"/>
    </location>
</feature>
<evidence type="ECO:0000256" key="1">
    <source>
        <dbReference type="ARBA" id="ARBA00004141"/>
    </source>
</evidence>
<evidence type="ECO:0000256" key="3">
    <source>
        <dbReference type="ARBA" id="ARBA00022989"/>
    </source>
</evidence>
<sequence>MTEAGGAARAGQAGPGGTLRERGAWMGIRADQAVRWLFPLPALAFVVVMMLFPIVYTAWLSLHEWSMSAVTPPRLVGLRNYATLLGADPRFWMAVWRTIYFTGLALVVETVLGVAIALLLNRDFPGKNLVKTLVLLPMIATPVAIGMVWLLFYEPTIGLANYVLGLFHLPPQPWLASERGALPSLALVDIWQWTPMVALIVLAGLASLPADPFEAAQVDGATPLQVLWHVTLPLLRPTIGVAVILRAIDALKTFDIIYAMTQGGPNYASETLNLYAYTLGFSYFRMGMASALLEIFFALVLGVVVLLNRARRGVLM</sequence>
<dbReference type="CDD" id="cd06261">
    <property type="entry name" value="TM_PBP2"/>
    <property type="match status" value="1"/>
</dbReference>
<keyword evidence="2 5" id="KW-0812">Transmembrane</keyword>
<reference evidence="7" key="1">
    <citation type="submission" date="2022-03" db="EMBL/GenBank/DDBJ databases">
        <title>Complete genome sequence of Caldinitratiruptor microaerophilus.</title>
        <authorList>
            <person name="Mukaiyama R."/>
            <person name="Nishiyama T."/>
            <person name="Ueda K."/>
        </authorList>
    </citation>
    <scope>NUCLEOTIDE SEQUENCE</scope>
    <source>
        <strain evidence="7">JCM 16183</strain>
    </source>
</reference>
<comment type="subcellular location">
    <subcellularLocation>
        <location evidence="5">Cell membrane</location>
        <topology evidence="5">Multi-pass membrane protein</topology>
    </subcellularLocation>
    <subcellularLocation>
        <location evidence="1">Membrane</location>
        <topology evidence="1">Multi-pass membrane protein</topology>
    </subcellularLocation>
</comment>
<evidence type="ECO:0000256" key="4">
    <source>
        <dbReference type="ARBA" id="ARBA00023136"/>
    </source>
</evidence>
<proteinExistence type="inferred from homology"/>
<feature type="domain" description="ABC transmembrane type-1" evidence="6">
    <location>
        <begin position="95"/>
        <end position="305"/>
    </location>
</feature>
<dbReference type="Pfam" id="PF00528">
    <property type="entry name" value="BPD_transp_1"/>
    <property type="match status" value="1"/>
</dbReference>
<evidence type="ECO:0000313" key="8">
    <source>
        <dbReference type="Proteomes" id="UP001163687"/>
    </source>
</evidence>
<dbReference type="GO" id="GO:0055085">
    <property type="term" value="P:transmembrane transport"/>
    <property type="evidence" value="ECO:0007669"/>
    <property type="project" value="InterPro"/>
</dbReference>
<feature type="transmembrane region" description="Helical" evidence="5">
    <location>
        <begin position="99"/>
        <end position="120"/>
    </location>
</feature>
<keyword evidence="5" id="KW-0813">Transport</keyword>
<dbReference type="InterPro" id="IPR035906">
    <property type="entry name" value="MetI-like_sf"/>
</dbReference>
<evidence type="ECO:0000256" key="5">
    <source>
        <dbReference type="RuleBase" id="RU363032"/>
    </source>
</evidence>
<dbReference type="EMBL" id="AP025628">
    <property type="protein sequence ID" value="BDG59134.1"/>
    <property type="molecule type" value="Genomic_DNA"/>
</dbReference>
<dbReference type="PANTHER" id="PTHR43759">
    <property type="entry name" value="TREHALOSE TRANSPORT SYSTEM PERMEASE PROTEIN SUGA"/>
    <property type="match status" value="1"/>
</dbReference>
<keyword evidence="4 5" id="KW-0472">Membrane</keyword>
<accession>A0AA35G8C6</accession>
<comment type="similarity">
    <text evidence="5">Belongs to the binding-protein-dependent transport system permease family.</text>
</comment>
<feature type="transmembrane region" description="Helical" evidence="5">
    <location>
        <begin position="36"/>
        <end position="59"/>
    </location>
</feature>
<evidence type="ECO:0000313" key="7">
    <source>
        <dbReference type="EMBL" id="BDG59134.1"/>
    </source>
</evidence>
<dbReference type="PANTHER" id="PTHR43759:SF1">
    <property type="entry name" value="GLUCOSE IMPORT SYSTEM PERMEASE PROTEIN GLCT"/>
    <property type="match status" value="1"/>
</dbReference>
<dbReference type="GO" id="GO:0005886">
    <property type="term" value="C:plasma membrane"/>
    <property type="evidence" value="ECO:0007669"/>
    <property type="project" value="UniProtKB-SubCell"/>
</dbReference>
<dbReference type="KEGG" id="cmic:caldi_02240"/>